<name>A0A2G5UWR2_9PELO</name>
<reference evidence="2" key="1">
    <citation type="submission" date="2017-10" db="EMBL/GenBank/DDBJ databases">
        <title>Rapid genome shrinkage in a self-fertile nematode reveals novel sperm competition proteins.</title>
        <authorList>
            <person name="Yin D."/>
            <person name="Schwarz E.M."/>
            <person name="Thomas C.G."/>
            <person name="Felde R.L."/>
            <person name="Korf I.F."/>
            <person name="Cutter A.D."/>
            <person name="Schartner C.M."/>
            <person name="Ralston E.J."/>
            <person name="Meyer B.J."/>
            <person name="Haag E.S."/>
        </authorList>
    </citation>
    <scope>NUCLEOTIDE SEQUENCE [LARGE SCALE GENOMIC DNA]</scope>
    <source>
        <strain evidence="2">JU1422</strain>
    </source>
</reference>
<organism evidence="1 2">
    <name type="scientific">Caenorhabditis nigoni</name>
    <dbReference type="NCBI Taxonomy" id="1611254"/>
    <lineage>
        <taxon>Eukaryota</taxon>
        <taxon>Metazoa</taxon>
        <taxon>Ecdysozoa</taxon>
        <taxon>Nematoda</taxon>
        <taxon>Chromadorea</taxon>
        <taxon>Rhabditida</taxon>
        <taxon>Rhabditina</taxon>
        <taxon>Rhabditomorpha</taxon>
        <taxon>Rhabditoidea</taxon>
        <taxon>Rhabditidae</taxon>
        <taxon>Peloderinae</taxon>
        <taxon>Caenorhabditis</taxon>
    </lineage>
</organism>
<evidence type="ECO:0008006" key="3">
    <source>
        <dbReference type="Google" id="ProtNLM"/>
    </source>
</evidence>
<dbReference type="PANTHER" id="PTHR21503">
    <property type="entry name" value="F-BOX-CONTAINING HYPOTHETICAL PROTEIN C.ELEGANS"/>
    <property type="match status" value="1"/>
</dbReference>
<dbReference type="AlphaFoldDB" id="A0A2G5UWR2"/>
<comment type="caution">
    <text evidence="1">The sequence shown here is derived from an EMBL/GenBank/DDBJ whole genome shotgun (WGS) entry which is preliminary data.</text>
</comment>
<protein>
    <recommendedName>
        <fullName evidence="3">F-box associated domain-containing protein</fullName>
    </recommendedName>
</protein>
<dbReference type="PANTHER" id="PTHR21503:SF8">
    <property type="entry name" value="F-BOX ASSOCIATED DOMAIN-CONTAINING PROTEIN-RELATED"/>
    <property type="match status" value="1"/>
</dbReference>
<keyword evidence="2" id="KW-1185">Reference proteome</keyword>
<accession>A0A2G5UWR2</accession>
<dbReference type="EMBL" id="PDUG01000002">
    <property type="protein sequence ID" value="PIC43929.1"/>
    <property type="molecule type" value="Genomic_DNA"/>
</dbReference>
<sequence>MIWMNFILAFRIKNIWNFMMTSIWTSWIIRYNSFDCTNYTEEMWEIQKIMKIKNLVIWNTGKQSSQFLCHFKEEHGLFMRCDHLKSFDFNRFLKNWMNGEKEHLKSICCLLPKYIFHSLTEAEIFEGIQIDKLEDSVQKKFDYGPLIEKYDRFLPRCAFMNGTKIERKSDGKWATVFFTEPHFAFFYN</sequence>
<dbReference type="Proteomes" id="UP000230233">
    <property type="component" value="Chromosome II"/>
</dbReference>
<evidence type="ECO:0000313" key="2">
    <source>
        <dbReference type="Proteomes" id="UP000230233"/>
    </source>
</evidence>
<proteinExistence type="predicted"/>
<gene>
    <name evidence="1" type="primary">Cnig_chr_II.g4481</name>
    <name evidence="1" type="ORF">B9Z55_004481</name>
</gene>
<evidence type="ECO:0000313" key="1">
    <source>
        <dbReference type="EMBL" id="PIC43929.1"/>
    </source>
</evidence>